<dbReference type="Gene3D" id="2.60.120.1440">
    <property type="match status" value="1"/>
</dbReference>
<evidence type="ECO:0000313" key="8">
    <source>
        <dbReference type="Proteomes" id="UP000462922"/>
    </source>
</evidence>
<dbReference type="FunFam" id="2.60.120.1440:FF:000001">
    <property type="entry name" value="Putative anti-sigma factor"/>
    <property type="match status" value="1"/>
</dbReference>
<reference evidence="6 7" key="1">
    <citation type="journal article" date="2016" name="Nat. Biotechnol.">
        <title>Measurement of bacterial replication rates in microbial communities.</title>
        <authorList>
            <person name="Brown C.T."/>
            <person name="Olm M.R."/>
            <person name="Thomas B.C."/>
            <person name="Banfield J.F."/>
        </authorList>
    </citation>
    <scope>NUCLEOTIDE SEQUENCE [LARGE SCALE GENOMIC DNA]</scope>
    <source>
        <strain evidence="6">42_262</strain>
    </source>
</reference>
<dbReference type="InterPro" id="IPR012373">
    <property type="entry name" value="Ferrdict_sens_TM"/>
</dbReference>
<proteinExistence type="predicted"/>
<name>A0A1Q6IWV5_PHOVU</name>
<dbReference type="RefSeq" id="WP_032939382.1">
    <property type="nucleotide sequence ID" value="NZ_DAWEOC010000005.1"/>
</dbReference>
<dbReference type="PIRSF" id="PIRSF018266">
    <property type="entry name" value="FecR"/>
    <property type="match status" value="1"/>
</dbReference>
<evidence type="ECO:0000313" key="4">
    <source>
        <dbReference type="EMBL" id="KAB6570585.1"/>
    </source>
</evidence>
<gene>
    <name evidence="6" type="ORF">BHV80_12900</name>
    <name evidence="4" type="ORF">GAY76_16270</name>
    <name evidence="5" type="ORF">RVH43_00225</name>
</gene>
<dbReference type="InterPro" id="IPR032508">
    <property type="entry name" value="FecR_C"/>
</dbReference>
<dbReference type="InterPro" id="IPR006860">
    <property type="entry name" value="FecR"/>
</dbReference>
<organism evidence="6 7">
    <name type="scientific">Phocaeicola vulgatus</name>
    <name type="common">Bacteroides vulgatus</name>
    <dbReference type="NCBI Taxonomy" id="821"/>
    <lineage>
        <taxon>Bacteria</taxon>
        <taxon>Pseudomonadati</taxon>
        <taxon>Bacteroidota</taxon>
        <taxon>Bacteroidia</taxon>
        <taxon>Bacteroidales</taxon>
        <taxon>Bacteroidaceae</taxon>
        <taxon>Phocaeicola</taxon>
    </lineage>
</organism>
<reference evidence="4 8" key="2">
    <citation type="journal article" date="2019" name="Nat. Med.">
        <title>A library of human gut bacterial isolates paired with longitudinal multiomics data enables mechanistic microbiome research.</title>
        <authorList>
            <person name="Poyet M."/>
            <person name="Groussin M."/>
            <person name="Gibbons S.M."/>
            <person name="Avila-Pacheco J."/>
            <person name="Jiang X."/>
            <person name="Kearney S.M."/>
            <person name="Perrotta A.R."/>
            <person name="Berdy B."/>
            <person name="Zhao S."/>
            <person name="Lieberman T.D."/>
            <person name="Swanson P.K."/>
            <person name="Smith M."/>
            <person name="Roesemann S."/>
            <person name="Alexander J.E."/>
            <person name="Rich S.A."/>
            <person name="Livny J."/>
            <person name="Vlamakis H."/>
            <person name="Clish C."/>
            <person name="Bullock K."/>
            <person name="Deik A."/>
            <person name="Scott J."/>
            <person name="Pierce K.A."/>
            <person name="Xavier R.J."/>
            <person name="Alm E.J."/>
        </authorList>
    </citation>
    <scope>NUCLEOTIDE SEQUENCE [LARGE SCALE GENOMIC DNA]</scope>
    <source>
        <strain evidence="4 8">BIOML-A110</strain>
    </source>
</reference>
<dbReference type="Proteomes" id="UP000462922">
    <property type="component" value="Unassembled WGS sequence"/>
</dbReference>
<dbReference type="AlphaFoldDB" id="A0A1Q6IWV5"/>
<comment type="caution">
    <text evidence="6">The sequence shown here is derived from an EMBL/GenBank/DDBJ whole genome shotgun (WGS) entry which is preliminary data.</text>
</comment>
<dbReference type="PANTHER" id="PTHR30273">
    <property type="entry name" value="PERIPLASMIC SIGNAL SENSOR AND SIGMA FACTOR ACTIVATOR FECR-RELATED"/>
    <property type="match status" value="1"/>
</dbReference>
<protein>
    <submittedName>
        <fullName evidence="5">DUF4974 domain-containing protein</fullName>
    </submittedName>
    <submittedName>
        <fullName evidence="4">FecR family protein</fullName>
    </submittedName>
</protein>
<feature type="transmembrane region" description="Helical" evidence="1">
    <location>
        <begin position="92"/>
        <end position="116"/>
    </location>
</feature>
<keyword evidence="1" id="KW-0472">Membrane</keyword>
<evidence type="ECO:0000256" key="1">
    <source>
        <dbReference type="SAM" id="Phobius"/>
    </source>
</evidence>
<dbReference type="EMBL" id="WDAX01000042">
    <property type="protein sequence ID" value="KAB6570585.1"/>
    <property type="molecule type" value="Genomic_DNA"/>
</dbReference>
<keyword evidence="1" id="KW-0812">Transmembrane</keyword>
<evidence type="ECO:0000313" key="5">
    <source>
        <dbReference type="EMBL" id="MDU0239100.1"/>
    </source>
</evidence>
<dbReference type="GO" id="GO:0016989">
    <property type="term" value="F:sigma factor antagonist activity"/>
    <property type="evidence" value="ECO:0007669"/>
    <property type="project" value="TreeGrafter"/>
</dbReference>
<evidence type="ECO:0000313" key="7">
    <source>
        <dbReference type="Proteomes" id="UP000186631"/>
    </source>
</evidence>
<keyword evidence="1" id="KW-1133">Transmembrane helix</keyword>
<accession>A0A1Q6IWV5</accession>
<reference evidence="5" key="3">
    <citation type="submission" date="2023-10" db="EMBL/GenBank/DDBJ databases">
        <title>Genome of Potential pathogenic bacteria in Crohn's disease.</title>
        <authorList>
            <person name="Rodriguez-Palacios A."/>
        </authorList>
    </citation>
    <scope>NUCLEOTIDE SEQUENCE</scope>
    <source>
        <strain evidence="5">CavFT-hAR11</strain>
    </source>
</reference>
<dbReference type="Proteomes" id="UP000186631">
    <property type="component" value="Unassembled WGS sequence"/>
</dbReference>
<dbReference type="Gene3D" id="3.55.50.30">
    <property type="match status" value="1"/>
</dbReference>
<evidence type="ECO:0000259" key="3">
    <source>
        <dbReference type="Pfam" id="PF16344"/>
    </source>
</evidence>
<sequence length="336" mass="38774">MKTDELKSKIKQFMKGSLTNSELHEFLHDFQSDETKENLEEFYLHNWERSCHADLPEGVSERVWNKLYSKVHSGQMEQRKPKYAAKISWTRWLQYAAFVCVIAASFTLIRLNWGYFSAREEVSCKPFLVEAEKGQRACVTLPDGTRVWLNSHSRLEYSNSYGEKDRKVKLQGEAFFDVAKDSAREFVVDAGHLSVKVLGTTFNIKAYQEDDICVASLISGSIQTKIGEKSIQLQPDESIVYNKTNQNLHVERGLSERAMMWKNDELAFNGETLEEIAVILDRLYNVSFEFESEEIKSYRFTGVIKNNSLENVIELISLTSPISYKIMNSTIRIKKK</sequence>
<dbReference type="EMBL" id="MNQV01000214">
    <property type="protein sequence ID" value="OKZ45299.1"/>
    <property type="molecule type" value="Genomic_DNA"/>
</dbReference>
<dbReference type="Pfam" id="PF04773">
    <property type="entry name" value="FecR"/>
    <property type="match status" value="1"/>
</dbReference>
<evidence type="ECO:0000259" key="2">
    <source>
        <dbReference type="Pfam" id="PF04773"/>
    </source>
</evidence>
<dbReference type="Proteomes" id="UP001181239">
    <property type="component" value="Unassembled WGS sequence"/>
</dbReference>
<dbReference type="EMBL" id="JAWDET010000002">
    <property type="protein sequence ID" value="MDU0239100.1"/>
    <property type="molecule type" value="Genomic_DNA"/>
</dbReference>
<feature type="domain" description="Protein FecR C-terminal" evidence="3">
    <location>
        <begin position="266"/>
        <end position="333"/>
    </location>
</feature>
<evidence type="ECO:0000313" key="6">
    <source>
        <dbReference type="EMBL" id="OKZ45299.1"/>
    </source>
</evidence>
<dbReference type="PANTHER" id="PTHR30273:SF2">
    <property type="entry name" value="PROTEIN FECR"/>
    <property type="match status" value="1"/>
</dbReference>
<feature type="domain" description="FecR protein" evidence="2">
    <location>
        <begin position="129"/>
        <end position="222"/>
    </location>
</feature>
<dbReference type="Pfam" id="PF16344">
    <property type="entry name" value="FecR_C"/>
    <property type="match status" value="1"/>
</dbReference>